<evidence type="ECO:0000259" key="4">
    <source>
        <dbReference type="Pfam" id="PF06594"/>
    </source>
</evidence>
<dbReference type="InterPro" id="IPR050557">
    <property type="entry name" value="RTX_toxin/Mannuronan_C5-epim"/>
</dbReference>
<dbReference type="Pfam" id="PF00353">
    <property type="entry name" value="HemolysinCabind"/>
    <property type="match status" value="7"/>
</dbReference>
<dbReference type="GO" id="GO:0005576">
    <property type="term" value="C:extracellular region"/>
    <property type="evidence" value="ECO:0007669"/>
    <property type="project" value="UniProtKB-SubCell"/>
</dbReference>
<reference evidence="5 6" key="1">
    <citation type="submission" date="2019-02" db="EMBL/GenBank/DDBJ databases">
        <title>Aquabacterium sp. strain KMB7.</title>
        <authorList>
            <person name="Chen W.-M."/>
        </authorList>
    </citation>
    <scope>NUCLEOTIDE SEQUENCE [LARGE SCALE GENOMIC DNA]</scope>
    <source>
        <strain evidence="5 6">KMB7</strain>
    </source>
</reference>
<dbReference type="InterPro" id="IPR011049">
    <property type="entry name" value="Serralysin-like_metalloprot_C"/>
</dbReference>
<dbReference type="GO" id="GO:0005509">
    <property type="term" value="F:calcium ion binding"/>
    <property type="evidence" value="ECO:0007669"/>
    <property type="project" value="InterPro"/>
</dbReference>
<dbReference type="Proteomes" id="UP000292120">
    <property type="component" value="Unassembled WGS sequence"/>
</dbReference>
<dbReference type="OrthoDB" id="8607307at2"/>
<evidence type="ECO:0000256" key="2">
    <source>
        <dbReference type="ARBA" id="ARBA00022525"/>
    </source>
</evidence>
<keyword evidence="2" id="KW-0964">Secreted</keyword>
<dbReference type="SUPFAM" id="SSF51120">
    <property type="entry name" value="beta-Roll"/>
    <property type="match status" value="7"/>
</dbReference>
<dbReference type="PRINTS" id="PR00313">
    <property type="entry name" value="CABNDNGRPT"/>
</dbReference>
<name>A0A4Q9H185_9BURK</name>
<dbReference type="AlphaFoldDB" id="A0A4Q9H185"/>
<dbReference type="PROSITE" id="PS00330">
    <property type="entry name" value="HEMOLYSIN_CALCIUM"/>
    <property type="match status" value="10"/>
</dbReference>
<dbReference type="InterPro" id="IPR018511">
    <property type="entry name" value="Hemolysin-typ_Ca-bd_CS"/>
</dbReference>
<evidence type="ECO:0000256" key="3">
    <source>
        <dbReference type="ARBA" id="ARBA00022837"/>
    </source>
</evidence>
<protein>
    <recommendedName>
        <fullName evidence="4">Haemolysin-type calcium binding-related domain-containing protein</fullName>
    </recommendedName>
</protein>
<comment type="subcellular location">
    <subcellularLocation>
        <location evidence="1">Secreted</location>
    </subcellularLocation>
</comment>
<dbReference type="PANTHER" id="PTHR38340:SF1">
    <property type="entry name" value="S-LAYER PROTEIN"/>
    <property type="match status" value="1"/>
</dbReference>
<keyword evidence="6" id="KW-1185">Reference proteome</keyword>
<organism evidence="5 6">
    <name type="scientific">Aquabacterium lacunae</name>
    <dbReference type="NCBI Taxonomy" id="2528630"/>
    <lineage>
        <taxon>Bacteria</taxon>
        <taxon>Pseudomonadati</taxon>
        <taxon>Pseudomonadota</taxon>
        <taxon>Betaproteobacteria</taxon>
        <taxon>Burkholderiales</taxon>
        <taxon>Aquabacterium</taxon>
    </lineage>
</organism>
<dbReference type="RefSeq" id="WP_130967133.1">
    <property type="nucleotide sequence ID" value="NZ_SIXI01000002.1"/>
</dbReference>
<dbReference type="Gene3D" id="2.150.10.10">
    <property type="entry name" value="Serralysin-like metalloprotease, C-terminal"/>
    <property type="match status" value="7"/>
</dbReference>
<dbReference type="EMBL" id="SIXI01000002">
    <property type="protein sequence ID" value="TBO32908.1"/>
    <property type="molecule type" value="Genomic_DNA"/>
</dbReference>
<accession>A0A4Q9H185</accession>
<proteinExistence type="predicted"/>
<dbReference type="InterPro" id="IPR001343">
    <property type="entry name" value="Hemolysn_Ca-bd"/>
</dbReference>
<dbReference type="Pfam" id="PF06594">
    <property type="entry name" value="HCBP_related"/>
    <property type="match status" value="1"/>
</dbReference>
<comment type="caution">
    <text evidence="5">The sequence shown here is derived from an EMBL/GenBank/DDBJ whole genome shotgun (WGS) entry which is preliminary data.</text>
</comment>
<dbReference type="PANTHER" id="PTHR38340">
    <property type="entry name" value="S-LAYER PROTEIN"/>
    <property type="match status" value="1"/>
</dbReference>
<evidence type="ECO:0000313" key="6">
    <source>
        <dbReference type="Proteomes" id="UP000292120"/>
    </source>
</evidence>
<dbReference type="InterPro" id="IPR010566">
    <property type="entry name" value="Haemolys_ca-bd"/>
</dbReference>
<gene>
    <name evidence="5" type="ORF">EYS42_07015</name>
</gene>
<evidence type="ECO:0000313" key="5">
    <source>
        <dbReference type="EMBL" id="TBO32908.1"/>
    </source>
</evidence>
<keyword evidence="3" id="KW-0106">Calcium</keyword>
<evidence type="ECO:0000256" key="1">
    <source>
        <dbReference type="ARBA" id="ARBA00004613"/>
    </source>
</evidence>
<sequence length="1152" mass="119715">MSTINRTYVLGTYRNDTLTADSGDYILDGGTSRSMDWGYTGRDTYIISGGNSIVLADTDDSLVLNNIPNLASAALGFVDQDGASYLTIGLPGQAPNVLLPLNLQWPGLTVTFGDGSSTTGRDLLIATQALPGLTLEGTDGNDTLIGSRQSDLLQGGLGDDVFEGGWGNDTISTGGGADTLRFNAGDGADFIQSNGHDVIELGQGLELSSVDVKKDPSGTRLSMGFSADNSQLSFDNSSSINQTVFRFSNGRELSGADVYNSVNATTGATLTGDDAPNTLLGTQWSDLILGEAGDDVLLGGVGNDTLVGGSGADLLVGGEGRDVYRFTANDGPDTVKVDDQDIIELGEGFSLATLQIRTQADSYGPARLYGSSLGDYIELQSYDLYDNLTVRLPDGFTLTGQQIRDIVQNANNRLIEGTAQGDYVAGGRGRDTLRGLAGDDTLYGGAGNDVLIGGLGNDHYLGGLGEDTIVFNANEGDDSATLGGSDILSFGPDVTRDNIRVATTGQGLRISVHGHSGSLNLNQDAWVVQWADGSQDFNDPLTRIAAAQKPLQLNGTTGPDLLVGNVGADTIVGDWGDDTLDGGEGNDLLDAGAGRNVITTGEGADTVIFGDYFEDLVHADSQDTLVLGAGATIGRLRIFSEQDGTSSLVMRMASTMSGIRLANVGSWDGLVVRLHDQTQFTGAQLVSMAKGTFPQYQQLPSFKPGQLLGTAQNDTLIGSLQDDTLLGGGGNDLLLGSSGNDLIDGGAGADTVCVNYLEDGWDTVHADNDDTIVFGEGMLLETATLSLTGTDSSNLLIDFGNIKLTLDQVGSWDDLKFSDNVEVIATGGQLVERVREFMPLSLQGTDVAETLKGRSGADTLLGAGGNDTLNGGLANDLLTGGLGNDEITGGEGADTVYFNAGDGQDLVHADSLDTLVLGAGLTRSSLQLSQLPTTGGSELSLGFAGRAERITLDQLGSWDGLTVQFADGTRTTGAALIEEARVQPLKLTGTSGKDTLTGQSKADTLSGLGGNDTLIGNQGNDTLMGGTGADTYRFKRGDGQDTLIENDLNTLSKDVLAFGDVAANQLWFTRSGQSLVVSVIGTQDQITVQDWFKGSAYRVEAFSSSDGKSLSSSKVNNLVSAMAKFSAPAEGTTILPTATAKALQPVLASSWV</sequence>
<feature type="domain" description="Haemolysin-type calcium binding-related" evidence="4">
    <location>
        <begin position="1075"/>
        <end position="1112"/>
    </location>
</feature>